<dbReference type="Gene3D" id="3.30.450.40">
    <property type="match status" value="1"/>
</dbReference>
<dbReference type="Pfam" id="PF02518">
    <property type="entry name" value="HATPase_c"/>
    <property type="match status" value="1"/>
</dbReference>
<evidence type="ECO:0000256" key="6">
    <source>
        <dbReference type="ARBA" id="ARBA00022777"/>
    </source>
</evidence>
<dbReference type="RefSeq" id="WP_083344443.1">
    <property type="nucleotide sequence ID" value="NZ_LT629690.1"/>
</dbReference>
<dbReference type="Pfam" id="PF01590">
    <property type="entry name" value="GAF"/>
    <property type="match status" value="1"/>
</dbReference>
<evidence type="ECO:0000256" key="7">
    <source>
        <dbReference type="ARBA" id="ARBA00022840"/>
    </source>
</evidence>
<comment type="catalytic activity">
    <reaction evidence="1">
        <text>ATP + protein L-histidine = ADP + protein N-phospho-L-histidine.</text>
        <dbReference type="EC" id="2.7.13.3"/>
    </reaction>
</comment>
<dbReference type="Gene3D" id="3.30.565.10">
    <property type="entry name" value="Histidine kinase-like ATPase, C-terminal domain"/>
    <property type="match status" value="1"/>
</dbReference>
<evidence type="ECO:0000256" key="1">
    <source>
        <dbReference type="ARBA" id="ARBA00000085"/>
    </source>
</evidence>
<keyword evidence="4" id="KW-0808">Transferase</keyword>
<dbReference type="InterPro" id="IPR004358">
    <property type="entry name" value="Sig_transdc_His_kin-like_C"/>
</dbReference>
<dbReference type="InterPro" id="IPR013655">
    <property type="entry name" value="PAS_fold_3"/>
</dbReference>
<dbReference type="Gene3D" id="3.30.450.20">
    <property type="entry name" value="PAS domain"/>
    <property type="match status" value="1"/>
</dbReference>
<keyword evidence="6" id="KW-0418">Kinase</keyword>
<dbReference type="Pfam" id="PF00512">
    <property type="entry name" value="HisKA"/>
    <property type="match status" value="1"/>
</dbReference>
<dbReference type="PANTHER" id="PTHR43065:SF10">
    <property type="entry name" value="PEROXIDE STRESS-ACTIVATED HISTIDINE KINASE MAK3"/>
    <property type="match status" value="1"/>
</dbReference>
<dbReference type="InterPro" id="IPR000014">
    <property type="entry name" value="PAS"/>
</dbReference>
<dbReference type="InterPro" id="IPR003661">
    <property type="entry name" value="HisK_dim/P_dom"/>
</dbReference>
<evidence type="ECO:0000313" key="12">
    <source>
        <dbReference type="Proteomes" id="UP000182427"/>
    </source>
</evidence>
<dbReference type="InterPro" id="IPR036890">
    <property type="entry name" value="HATPase_C_sf"/>
</dbReference>
<dbReference type="Proteomes" id="UP000182427">
    <property type="component" value="Chromosome I"/>
</dbReference>
<evidence type="ECO:0000256" key="8">
    <source>
        <dbReference type="ARBA" id="ARBA00023012"/>
    </source>
</evidence>
<dbReference type="PRINTS" id="PR00344">
    <property type="entry name" value="BCTRLSENSOR"/>
</dbReference>
<gene>
    <name evidence="11" type="ORF">SAMN05444167_1324</name>
</gene>
<organism evidence="11 12">
    <name type="scientific">Terriglobus roseus</name>
    <dbReference type="NCBI Taxonomy" id="392734"/>
    <lineage>
        <taxon>Bacteria</taxon>
        <taxon>Pseudomonadati</taxon>
        <taxon>Acidobacteriota</taxon>
        <taxon>Terriglobia</taxon>
        <taxon>Terriglobales</taxon>
        <taxon>Acidobacteriaceae</taxon>
        <taxon>Terriglobus</taxon>
    </lineage>
</organism>
<dbReference type="InterPro" id="IPR003594">
    <property type="entry name" value="HATPase_dom"/>
</dbReference>
<dbReference type="EMBL" id="LT629690">
    <property type="protein sequence ID" value="SDF07722.1"/>
    <property type="molecule type" value="Genomic_DNA"/>
</dbReference>
<dbReference type="GO" id="GO:0000155">
    <property type="term" value="F:phosphorelay sensor kinase activity"/>
    <property type="evidence" value="ECO:0007669"/>
    <property type="project" value="InterPro"/>
</dbReference>
<evidence type="ECO:0000259" key="9">
    <source>
        <dbReference type="PROSITE" id="PS50109"/>
    </source>
</evidence>
<dbReference type="CDD" id="cd00130">
    <property type="entry name" value="PAS"/>
    <property type="match status" value="1"/>
</dbReference>
<dbReference type="SMART" id="SM00388">
    <property type="entry name" value="HisKA"/>
    <property type="match status" value="1"/>
</dbReference>
<dbReference type="SUPFAM" id="SSF55781">
    <property type="entry name" value="GAF domain-like"/>
    <property type="match status" value="1"/>
</dbReference>
<dbReference type="CDD" id="cd00082">
    <property type="entry name" value="HisKA"/>
    <property type="match status" value="1"/>
</dbReference>
<dbReference type="InterPro" id="IPR001610">
    <property type="entry name" value="PAC"/>
</dbReference>
<dbReference type="InterPro" id="IPR029016">
    <property type="entry name" value="GAF-like_dom_sf"/>
</dbReference>
<dbReference type="PROSITE" id="PS50113">
    <property type="entry name" value="PAC"/>
    <property type="match status" value="1"/>
</dbReference>
<evidence type="ECO:0000256" key="3">
    <source>
        <dbReference type="ARBA" id="ARBA00022553"/>
    </source>
</evidence>
<feature type="domain" description="Histidine kinase" evidence="9">
    <location>
        <begin position="330"/>
        <end position="544"/>
    </location>
</feature>
<proteinExistence type="predicted"/>
<dbReference type="SMART" id="SM00086">
    <property type="entry name" value="PAC"/>
    <property type="match status" value="1"/>
</dbReference>
<dbReference type="SUPFAM" id="SSF55785">
    <property type="entry name" value="PYP-like sensor domain (PAS domain)"/>
    <property type="match status" value="1"/>
</dbReference>
<accession>A0A1G7I4T6</accession>
<dbReference type="Pfam" id="PF08447">
    <property type="entry name" value="PAS_3"/>
    <property type="match status" value="1"/>
</dbReference>
<dbReference type="AlphaFoldDB" id="A0A1G7I4T6"/>
<dbReference type="OrthoDB" id="111890at2"/>
<name>A0A1G7I4T6_9BACT</name>
<dbReference type="InterPro" id="IPR005467">
    <property type="entry name" value="His_kinase_dom"/>
</dbReference>
<dbReference type="InterPro" id="IPR000700">
    <property type="entry name" value="PAS-assoc_C"/>
</dbReference>
<dbReference type="PROSITE" id="PS50109">
    <property type="entry name" value="HIS_KIN"/>
    <property type="match status" value="1"/>
</dbReference>
<dbReference type="SMART" id="SM00065">
    <property type="entry name" value="GAF"/>
    <property type="match status" value="1"/>
</dbReference>
<keyword evidence="5" id="KW-0547">Nucleotide-binding</keyword>
<evidence type="ECO:0000256" key="4">
    <source>
        <dbReference type="ARBA" id="ARBA00022679"/>
    </source>
</evidence>
<feature type="domain" description="PAC" evidence="10">
    <location>
        <begin position="265"/>
        <end position="317"/>
    </location>
</feature>
<dbReference type="CDD" id="cd00075">
    <property type="entry name" value="HATPase"/>
    <property type="match status" value="1"/>
</dbReference>
<keyword evidence="12" id="KW-1185">Reference proteome</keyword>
<dbReference type="NCBIfam" id="TIGR00229">
    <property type="entry name" value="sensory_box"/>
    <property type="match status" value="1"/>
</dbReference>
<dbReference type="InterPro" id="IPR036097">
    <property type="entry name" value="HisK_dim/P_sf"/>
</dbReference>
<evidence type="ECO:0000259" key="10">
    <source>
        <dbReference type="PROSITE" id="PS50113"/>
    </source>
</evidence>
<dbReference type="EC" id="2.7.13.3" evidence="2"/>
<evidence type="ECO:0000256" key="5">
    <source>
        <dbReference type="ARBA" id="ARBA00022741"/>
    </source>
</evidence>
<dbReference type="GO" id="GO:0005524">
    <property type="term" value="F:ATP binding"/>
    <property type="evidence" value="ECO:0007669"/>
    <property type="project" value="UniProtKB-KW"/>
</dbReference>
<dbReference type="InterPro" id="IPR003018">
    <property type="entry name" value="GAF"/>
</dbReference>
<dbReference type="SUPFAM" id="SSF47384">
    <property type="entry name" value="Homodimeric domain of signal transducing histidine kinase"/>
    <property type="match status" value="1"/>
</dbReference>
<dbReference type="PANTHER" id="PTHR43065">
    <property type="entry name" value="SENSOR HISTIDINE KINASE"/>
    <property type="match status" value="1"/>
</dbReference>
<dbReference type="SMART" id="SM00387">
    <property type="entry name" value="HATPase_c"/>
    <property type="match status" value="1"/>
</dbReference>
<evidence type="ECO:0000256" key="2">
    <source>
        <dbReference type="ARBA" id="ARBA00012438"/>
    </source>
</evidence>
<keyword evidence="7" id="KW-0067">ATP-binding</keyword>
<dbReference type="Gene3D" id="2.10.70.100">
    <property type="match status" value="1"/>
</dbReference>
<dbReference type="InterPro" id="IPR035965">
    <property type="entry name" value="PAS-like_dom_sf"/>
</dbReference>
<keyword evidence="8" id="KW-0902">Two-component regulatory system</keyword>
<keyword evidence="3" id="KW-0597">Phosphoprotein</keyword>
<reference evidence="11 12" key="1">
    <citation type="submission" date="2016-10" db="EMBL/GenBank/DDBJ databases">
        <authorList>
            <person name="de Groot N.N."/>
        </authorList>
    </citation>
    <scope>NUCLEOTIDE SEQUENCE [LARGE SCALE GENOMIC DNA]</scope>
    <source>
        <strain evidence="11 12">GAS232</strain>
    </source>
</reference>
<dbReference type="SUPFAM" id="SSF55874">
    <property type="entry name" value="ATPase domain of HSP90 chaperone/DNA topoisomerase II/histidine kinase"/>
    <property type="match status" value="1"/>
</dbReference>
<sequence length="547" mass="61772">MPIRPIPSSLTDDSHQSHLLDRVRLLAEIDEAARRLLSPEEIVLRSATLLGEFLRVNRCAFADVEEDEDTFNLTGNYLNDARTMVGRYAFHDFSLECLRCMRAGEPYVVYDTEEDWSTQAVLEAFRVPQVRSVICVSVKRGGVLLAAMSLHCKEPRVWTADEIALLQAVANRVWESIIRIRSDRRAIEAREVLNMALEAGHAGVFDWSIQDNQITWSPQLEALYGVPAGTFEGSFQDWQRRVVAEDAERVTNEINALMQTQQRDFGYDFRACLPDGTQRWLHGQARFLYAYDGTPLRMIGINVDIHERRQAELALLENEKLAAVGRLAASIAHEINNPLESITNLLYLSQHSDDITEIQHYLQTAEQELSRVSVISAQTLRFYKQSTAPRRVTVHELFESVISVLQGRLFKHGVQLEERWYAAQPVRCLDGEIRQVLANLITNAIDALPPNGGRLYLRSHEGQDGKERRGVYIVVADTGTGMPPIVQKRLFDAFFTTKGEAGNGLGLWVSKEIVDRHEAVLRLKSSQKPGSSGTVFRLFLPFTSAVV</sequence>
<protein>
    <recommendedName>
        <fullName evidence="2">histidine kinase</fullName>
        <ecNumber evidence="2">2.7.13.3</ecNumber>
    </recommendedName>
</protein>
<evidence type="ECO:0000313" key="11">
    <source>
        <dbReference type="EMBL" id="SDF07722.1"/>
    </source>
</evidence>
<dbReference type="Gene3D" id="1.10.287.130">
    <property type="match status" value="1"/>
</dbReference>